<keyword evidence="3" id="KW-0949">S-adenosyl-L-methionine</keyword>
<evidence type="ECO:0000256" key="2">
    <source>
        <dbReference type="ARBA" id="ARBA00022679"/>
    </source>
</evidence>
<gene>
    <name evidence="5" type="ORF">TBK1r_28110</name>
</gene>
<evidence type="ECO:0000256" key="3">
    <source>
        <dbReference type="ARBA" id="ARBA00022691"/>
    </source>
</evidence>
<proteinExistence type="predicted"/>
<feature type="domain" description="Methyltransferase" evidence="4">
    <location>
        <begin position="61"/>
        <end position="156"/>
    </location>
</feature>
<dbReference type="EMBL" id="CP036432">
    <property type="protein sequence ID" value="QDV83868.1"/>
    <property type="molecule type" value="Genomic_DNA"/>
</dbReference>
<dbReference type="CDD" id="cd02440">
    <property type="entry name" value="AdoMet_MTases"/>
    <property type="match status" value="1"/>
</dbReference>
<dbReference type="Gene3D" id="3.40.50.150">
    <property type="entry name" value="Vaccinia Virus protein VP39"/>
    <property type="match status" value="1"/>
</dbReference>
<dbReference type="RefSeq" id="WP_145211314.1">
    <property type="nucleotide sequence ID" value="NZ_CP036432.1"/>
</dbReference>
<dbReference type="Pfam" id="PF13649">
    <property type="entry name" value="Methyltransf_25"/>
    <property type="match status" value="1"/>
</dbReference>
<name>A0ABX5XPC6_9BACT</name>
<dbReference type="InterPro" id="IPR041698">
    <property type="entry name" value="Methyltransf_25"/>
</dbReference>
<organism evidence="5 6">
    <name type="scientific">Stieleria magnilauensis</name>
    <dbReference type="NCBI Taxonomy" id="2527963"/>
    <lineage>
        <taxon>Bacteria</taxon>
        <taxon>Pseudomonadati</taxon>
        <taxon>Planctomycetota</taxon>
        <taxon>Planctomycetia</taxon>
        <taxon>Pirellulales</taxon>
        <taxon>Pirellulaceae</taxon>
        <taxon>Stieleria</taxon>
    </lineage>
</organism>
<dbReference type="PANTHER" id="PTHR43464">
    <property type="entry name" value="METHYLTRANSFERASE"/>
    <property type="match status" value="1"/>
</dbReference>
<dbReference type="InterPro" id="IPR029063">
    <property type="entry name" value="SAM-dependent_MTases_sf"/>
</dbReference>
<evidence type="ECO:0000313" key="5">
    <source>
        <dbReference type="EMBL" id="QDV83868.1"/>
    </source>
</evidence>
<keyword evidence="2" id="KW-0808">Transferase</keyword>
<accession>A0ABX5XPC6</accession>
<evidence type="ECO:0000313" key="6">
    <source>
        <dbReference type="Proteomes" id="UP000318081"/>
    </source>
</evidence>
<reference evidence="5 6" key="1">
    <citation type="submission" date="2019-02" db="EMBL/GenBank/DDBJ databases">
        <title>Deep-cultivation of Planctomycetes and their phenomic and genomic characterization uncovers novel biology.</title>
        <authorList>
            <person name="Wiegand S."/>
            <person name="Jogler M."/>
            <person name="Boedeker C."/>
            <person name="Pinto D."/>
            <person name="Vollmers J."/>
            <person name="Rivas-Marin E."/>
            <person name="Kohn T."/>
            <person name="Peeters S.H."/>
            <person name="Heuer A."/>
            <person name="Rast P."/>
            <person name="Oberbeckmann S."/>
            <person name="Bunk B."/>
            <person name="Jeske O."/>
            <person name="Meyerdierks A."/>
            <person name="Storesund J.E."/>
            <person name="Kallscheuer N."/>
            <person name="Luecker S."/>
            <person name="Lage O.M."/>
            <person name="Pohl T."/>
            <person name="Merkel B.J."/>
            <person name="Hornburger P."/>
            <person name="Mueller R.-W."/>
            <person name="Bruemmer F."/>
            <person name="Labrenz M."/>
            <person name="Spormann A.M."/>
            <person name="Op den Camp H."/>
            <person name="Overmann J."/>
            <person name="Amann R."/>
            <person name="Jetten M.S.M."/>
            <person name="Mascher T."/>
            <person name="Medema M.H."/>
            <person name="Devos D.P."/>
            <person name="Kaster A.-K."/>
            <person name="Ovreas L."/>
            <person name="Rohde M."/>
            <person name="Galperin M.Y."/>
            <person name="Jogler C."/>
        </authorList>
    </citation>
    <scope>NUCLEOTIDE SEQUENCE [LARGE SCALE GENOMIC DNA]</scope>
    <source>
        <strain evidence="5 6">TBK1r</strain>
    </source>
</reference>
<evidence type="ECO:0000259" key="4">
    <source>
        <dbReference type="Pfam" id="PF13649"/>
    </source>
</evidence>
<keyword evidence="6" id="KW-1185">Reference proteome</keyword>
<protein>
    <recommendedName>
        <fullName evidence="4">Methyltransferase domain-containing protein</fullName>
    </recommendedName>
</protein>
<sequence length="238" mass="26277">MHLKTRDRQDEWMDEPDIDSTLHADALRGLSRVNRLSGAVRSIWNPIAEVARKRTGGPIRVLDVASGGGDVAIGIKQLADRKGLAMDVVGCDISQTAVEFAGENAKRRNADVTFVQQDVLGQNLPSDFDVVYSSLFLHHLESTDVVRLLGSMRAAARHRVVISDLLRSQLGYVLAKWGIRLLTTSKVCHVDGPLSVRAALTMPEAIELASQAGLTPVRIQRRWPERFLMVYDIEATSQ</sequence>
<dbReference type="SUPFAM" id="SSF53335">
    <property type="entry name" value="S-adenosyl-L-methionine-dependent methyltransferases"/>
    <property type="match status" value="1"/>
</dbReference>
<dbReference type="PANTHER" id="PTHR43464:SF19">
    <property type="entry name" value="UBIQUINONE BIOSYNTHESIS O-METHYLTRANSFERASE, MITOCHONDRIAL"/>
    <property type="match status" value="1"/>
</dbReference>
<dbReference type="Proteomes" id="UP000318081">
    <property type="component" value="Chromosome"/>
</dbReference>
<keyword evidence="1" id="KW-0489">Methyltransferase</keyword>
<evidence type="ECO:0000256" key="1">
    <source>
        <dbReference type="ARBA" id="ARBA00022603"/>
    </source>
</evidence>